<dbReference type="GO" id="GO:0003924">
    <property type="term" value="F:GTPase activity"/>
    <property type="evidence" value="ECO:0007669"/>
    <property type="project" value="InterPro"/>
</dbReference>
<keyword evidence="2" id="KW-0547">Nucleotide-binding</keyword>
<feature type="domain" description="RING-type" evidence="6">
    <location>
        <begin position="69"/>
        <end position="149"/>
    </location>
</feature>
<sequence>MILDNSDMVSMATTNGYGWCSTGYDTRSSFSEDELRVLNGEEEERKCIYSNKGQEAEEREHDTLHPGICPHCKYIYKKPMTLQCGHSLCNDCCIDVLSRMDSNSSFPRIRPRMGVSSYSKSSLNKTLTSSRSSLNGVFSVWRSPRCPVCGESPKKTRPVPNLTLEAFLTTIRLPHTLRILGDEGLASASCSLSSLSHSIHSHPLVTRISIRDCTVFIVGSKGVGKSSFLQSQLCNHMLIHELLGRKNKMGRKESPCLDEGPLRKEKGGEITYMLKMLEAVDVADEMFHCMGVVVMYSMIDRESFRDATRLLSLLSRQIGMGMPMVLVSTKSDLTNRRIVHSYEGQELAKQFECPFIEVSSRRNECVNEAFIELVRLMEFRFLN</sequence>
<keyword evidence="1" id="KW-0479">Metal-binding</keyword>
<dbReference type="GO" id="GO:0005525">
    <property type="term" value="F:GTP binding"/>
    <property type="evidence" value="ECO:0007669"/>
    <property type="project" value="UniProtKB-KW"/>
</dbReference>
<evidence type="ECO:0000313" key="8">
    <source>
        <dbReference type="Proteomes" id="UP001432322"/>
    </source>
</evidence>
<keyword evidence="3" id="KW-0863">Zinc-finger</keyword>
<dbReference type="InterPro" id="IPR018957">
    <property type="entry name" value="Znf_C3HC4_RING-type"/>
</dbReference>
<protein>
    <recommendedName>
        <fullName evidence="6">RING-type domain-containing protein</fullName>
    </recommendedName>
</protein>
<evidence type="ECO:0000256" key="4">
    <source>
        <dbReference type="ARBA" id="ARBA00022833"/>
    </source>
</evidence>
<organism evidence="7 8">
    <name type="scientific">Pristionchus fissidentatus</name>
    <dbReference type="NCBI Taxonomy" id="1538716"/>
    <lineage>
        <taxon>Eukaryota</taxon>
        <taxon>Metazoa</taxon>
        <taxon>Ecdysozoa</taxon>
        <taxon>Nematoda</taxon>
        <taxon>Chromadorea</taxon>
        <taxon>Rhabditida</taxon>
        <taxon>Rhabditina</taxon>
        <taxon>Diplogasteromorpha</taxon>
        <taxon>Diplogasteroidea</taxon>
        <taxon>Neodiplogasteridae</taxon>
        <taxon>Pristionchus</taxon>
    </lineage>
</organism>
<dbReference type="InterPro" id="IPR027417">
    <property type="entry name" value="P-loop_NTPase"/>
</dbReference>
<dbReference type="AlphaFoldDB" id="A0AAV5W081"/>
<dbReference type="InterPro" id="IPR013083">
    <property type="entry name" value="Znf_RING/FYVE/PHD"/>
</dbReference>
<accession>A0AAV5W081</accession>
<evidence type="ECO:0000256" key="2">
    <source>
        <dbReference type="ARBA" id="ARBA00022741"/>
    </source>
</evidence>
<dbReference type="PROSITE" id="PS51421">
    <property type="entry name" value="RAS"/>
    <property type="match status" value="1"/>
</dbReference>
<keyword evidence="5" id="KW-0342">GTP-binding</keyword>
<dbReference type="Pfam" id="PF00071">
    <property type="entry name" value="Ras"/>
    <property type="match status" value="1"/>
</dbReference>
<dbReference type="InterPro" id="IPR020849">
    <property type="entry name" value="Small_GTPase_Ras-type"/>
</dbReference>
<evidence type="ECO:0000313" key="7">
    <source>
        <dbReference type="EMBL" id="GMT24171.1"/>
    </source>
</evidence>
<gene>
    <name evidence="7" type="ORF">PFISCL1PPCAC_15468</name>
</gene>
<dbReference type="GO" id="GO:0007165">
    <property type="term" value="P:signal transduction"/>
    <property type="evidence" value="ECO:0007669"/>
    <property type="project" value="InterPro"/>
</dbReference>
<dbReference type="SUPFAM" id="SSF52540">
    <property type="entry name" value="P-loop containing nucleoside triphosphate hydrolases"/>
    <property type="match status" value="1"/>
</dbReference>
<proteinExistence type="predicted"/>
<evidence type="ECO:0000259" key="6">
    <source>
        <dbReference type="SMART" id="SM00184"/>
    </source>
</evidence>
<dbReference type="PRINTS" id="PR00449">
    <property type="entry name" value="RASTRNSFRMNG"/>
</dbReference>
<dbReference type="InterPro" id="IPR001806">
    <property type="entry name" value="Small_GTPase"/>
</dbReference>
<keyword evidence="8" id="KW-1185">Reference proteome</keyword>
<evidence type="ECO:0000256" key="1">
    <source>
        <dbReference type="ARBA" id="ARBA00022723"/>
    </source>
</evidence>
<dbReference type="PROSITE" id="PS51419">
    <property type="entry name" value="RAB"/>
    <property type="match status" value="1"/>
</dbReference>
<dbReference type="SUPFAM" id="SSF57850">
    <property type="entry name" value="RING/U-box"/>
    <property type="match status" value="1"/>
</dbReference>
<dbReference type="InterPro" id="IPR001841">
    <property type="entry name" value="Znf_RING"/>
</dbReference>
<dbReference type="Proteomes" id="UP001432322">
    <property type="component" value="Unassembled WGS sequence"/>
</dbReference>
<dbReference type="GO" id="GO:0016020">
    <property type="term" value="C:membrane"/>
    <property type="evidence" value="ECO:0007669"/>
    <property type="project" value="InterPro"/>
</dbReference>
<dbReference type="GO" id="GO:0008270">
    <property type="term" value="F:zinc ion binding"/>
    <property type="evidence" value="ECO:0007669"/>
    <property type="project" value="UniProtKB-KW"/>
</dbReference>
<dbReference type="Gene3D" id="3.40.50.300">
    <property type="entry name" value="P-loop containing nucleotide triphosphate hydrolases"/>
    <property type="match status" value="1"/>
</dbReference>
<evidence type="ECO:0000256" key="5">
    <source>
        <dbReference type="ARBA" id="ARBA00023134"/>
    </source>
</evidence>
<dbReference type="SMART" id="SM00175">
    <property type="entry name" value="RAB"/>
    <property type="match status" value="1"/>
</dbReference>
<dbReference type="PANTHER" id="PTHR24070">
    <property type="entry name" value="RAS, DI-RAS, AND RHEB FAMILY MEMBERS OF SMALL GTPASE SUPERFAMILY"/>
    <property type="match status" value="1"/>
</dbReference>
<keyword evidence="4" id="KW-0862">Zinc</keyword>
<name>A0AAV5W081_9BILA</name>
<dbReference type="Gene3D" id="3.30.40.10">
    <property type="entry name" value="Zinc/RING finger domain, C3HC4 (zinc finger)"/>
    <property type="match status" value="1"/>
</dbReference>
<dbReference type="Pfam" id="PF00097">
    <property type="entry name" value="zf-C3HC4"/>
    <property type="match status" value="1"/>
</dbReference>
<dbReference type="EMBL" id="BTSY01000004">
    <property type="protein sequence ID" value="GMT24171.1"/>
    <property type="molecule type" value="Genomic_DNA"/>
</dbReference>
<evidence type="ECO:0000256" key="3">
    <source>
        <dbReference type="ARBA" id="ARBA00022771"/>
    </source>
</evidence>
<dbReference type="SMART" id="SM00184">
    <property type="entry name" value="RING"/>
    <property type="match status" value="1"/>
</dbReference>
<reference evidence="7" key="1">
    <citation type="submission" date="2023-10" db="EMBL/GenBank/DDBJ databases">
        <title>Genome assembly of Pristionchus species.</title>
        <authorList>
            <person name="Yoshida K."/>
            <person name="Sommer R.J."/>
        </authorList>
    </citation>
    <scope>NUCLEOTIDE SEQUENCE</scope>
    <source>
        <strain evidence="7">RS5133</strain>
    </source>
</reference>
<dbReference type="SMART" id="SM00173">
    <property type="entry name" value="RAS"/>
    <property type="match status" value="1"/>
</dbReference>
<comment type="caution">
    <text evidence="7">The sequence shown here is derived from an EMBL/GenBank/DDBJ whole genome shotgun (WGS) entry which is preliminary data.</text>
</comment>